<proteinExistence type="predicted"/>
<dbReference type="Proteomes" id="UP000640930">
    <property type="component" value="Unassembled WGS sequence"/>
</dbReference>
<dbReference type="Pfam" id="PF07949">
    <property type="entry name" value="YbbR"/>
    <property type="match status" value="3"/>
</dbReference>
<sequence>MDKLFDSHWALRVVALILAILLFFYAKAQIESGQSTSINPEMDIITNVPLEAYYDSENLIVSGLPETVDVKIEGPVQIVIEAKLRKDFKVFVDLNSLLIGEHRVTIQHENFSEKLDVTIDPKVVDIVIEEKVTKEVSVDPELNNGRIAEGYELVGMSAEPDTVLVTGAKSIIDKISYVKATINAEDGINASFEQEANVKVLDSSLNKLDVAIEPATVNVKVDVRAYSREIPIVIRQTGTPMEGVTINSLTSKIKTIEVFGPKTMIDPLTQLEVEFDVSEIKESGVYDVDLVLPNGATRLSAKSIEVQANVTKKTTEPEEETPEEPEEEQPTTGETNTGDTNTSESNANDTNTGETDANQTNPEETPSDEENTAE</sequence>
<dbReference type="Gene3D" id="2.170.120.40">
    <property type="entry name" value="YbbR-like domain"/>
    <property type="match status" value="2"/>
</dbReference>
<dbReference type="PANTHER" id="PTHR37804:SF1">
    <property type="entry name" value="CDAA REGULATORY PROTEIN CDAR"/>
    <property type="match status" value="1"/>
</dbReference>
<feature type="region of interest" description="Disordered" evidence="1">
    <location>
        <begin position="308"/>
        <end position="374"/>
    </location>
</feature>
<feature type="compositionally biased region" description="Low complexity" evidence="1">
    <location>
        <begin position="330"/>
        <end position="345"/>
    </location>
</feature>
<evidence type="ECO:0000313" key="3">
    <source>
        <dbReference type="Proteomes" id="UP000640930"/>
    </source>
</evidence>
<accession>A0ABR8XGZ2</accession>
<reference evidence="2 3" key="1">
    <citation type="submission" date="2020-08" db="EMBL/GenBank/DDBJ databases">
        <title>A Genomic Blueprint of the Chicken Gut Microbiome.</title>
        <authorList>
            <person name="Gilroy R."/>
            <person name="Ravi A."/>
            <person name="Getino M."/>
            <person name="Pursley I."/>
            <person name="Horton D.L."/>
            <person name="Alikhan N.-F."/>
            <person name="Baker D."/>
            <person name="Gharbi K."/>
            <person name="Hall N."/>
            <person name="Watson M."/>
            <person name="Adriaenssens E.M."/>
            <person name="Foster-Nyarko E."/>
            <person name="Jarju S."/>
            <person name="Secka A."/>
            <person name="Antonio M."/>
            <person name="Oren A."/>
            <person name="Chaudhuri R."/>
            <person name="La Ragione R.M."/>
            <person name="Hildebrand F."/>
            <person name="Pallen M.J."/>
        </authorList>
    </citation>
    <scope>NUCLEOTIDE SEQUENCE [LARGE SCALE GENOMIC DNA]</scope>
    <source>
        <strain evidence="2 3">Re31</strain>
    </source>
</reference>
<organism evidence="2 3">
    <name type="scientific">Ureibacillus galli</name>
    <dbReference type="NCBI Taxonomy" id="2762222"/>
    <lineage>
        <taxon>Bacteria</taxon>
        <taxon>Bacillati</taxon>
        <taxon>Bacillota</taxon>
        <taxon>Bacilli</taxon>
        <taxon>Bacillales</taxon>
        <taxon>Caryophanaceae</taxon>
        <taxon>Ureibacillus</taxon>
    </lineage>
</organism>
<dbReference type="RefSeq" id="WP_191708885.1">
    <property type="nucleotide sequence ID" value="NZ_JACSQA010000041.1"/>
</dbReference>
<protein>
    <recommendedName>
        <fullName evidence="4">YbbR domain-containing protein</fullName>
    </recommendedName>
</protein>
<keyword evidence="3" id="KW-1185">Reference proteome</keyword>
<feature type="compositionally biased region" description="Polar residues" evidence="1">
    <location>
        <begin position="346"/>
        <end position="364"/>
    </location>
</feature>
<comment type="caution">
    <text evidence="2">The sequence shown here is derived from an EMBL/GenBank/DDBJ whole genome shotgun (WGS) entry which is preliminary data.</text>
</comment>
<name>A0ABR8XGZ2_9BACL</name>
<dbReference type="PANTHER" id="PTHR37804">
    <property type="entry name" value="CDAA REGULATORY PROTEIN CDAR"/>
    <property type="match status" value="1"/>
</dbReference>
<gene>
    <name evidence="2" type="ORF">H9636_17715</name>
</gene>
<evidence type="ECO:0000313" key="2">
    <source>
        <dbReference type="EMBL" id="MBD8028478.1"/>
    </source>
</evidence>
<evidence type="ECO:0000256" key="1">
    <source>
        <dbReference type="SAM" id="MobiDB-lite"/>
    </source>
</evidence>
<evidence type="ECO:0008006" key="4">
    <source>
        <dbReference type="Google" id="ProtNLM"/>
    </source>
</evidence>
<dbReference type="InterPro" id="IPR053154">
    <property type="entry name" value="c-di-AMP_regulator"/>
</dbReference>
<dbReference type="InterPro" id="IPR012505">
    <property type="entry name" value="YbbR"/>
</dbReference>
<feature type="compositionally biased region" description="Acidic residues" evidence="1">
    <location>
        <begin position="365"/>
        <end position="374"/>
    </location>
</feature>
<dbReference type="Gene3D" id="2.170.120.30">
    <property type="match status" value="1"/>
</dbReference>
<dbReference type="EMBL" id="JACSQA010000041">
    <property type="protein sequence ID" value="MBD8028478.1"/>
    <property type="molecule type" value="Genomic_DNA"/>
</dbReference>
<feature type="compositionally biased region" description="Acidic residues" evidence="1">
    <location>
        <begin position="317"/>
        <end position="329"/>
    </location>
</feature>